<dbReference type="PANTHER" id="PTHR43080:SF2">
    <property type="entry name" value="CBS DOMAIN-CONTAINING PROTEIN"/>
    <property type="match status" value="1"/>
</dbReference>
<dbReference type="CDD" id="cd04622">
    <property type="entry name" value="CBS_pair_HRP1_like"/>
    <property type="match status" value="1"/>
</dbReference>
<evidence type="ECO:0000256" key="2">
    <source>
        <dbReference type="PROSITE-ProRule" id="PRU00703"/>
    </source>
</evidence>
<reference evidence="4 5" key="1">
    <citation type="submission" date="2020-08" db="EMBL/GenBank/DDBJ databases">
        <title>Sequencing the genomes of 1000 actinobacteria strains.</title>
        <authorList>
            <person name="Klenk H.-P."/>
        </authorList>
    </citation>
    <scope>NUCLEOTIDE SEQUENCE [LARGE SCALE GENOMIC DNA]</scope>
    <source>
        <strain evidence="4 5">DSM 45823</strain>
    </source>
</reference>
<dbReference type="Pfam" id="PF00571">
    <property type="entry name" value="CBS"/>
    <property type="match status" value="2"/>
</dbReference>
<dbReference type="SUPFAM" id="SSF54631">
    <property type="entry name" value="CBS-domain pair"/>
    <property type="match status" value="1"/>
</dbReference>
<dbReference type="PANTHER" id="PTHR43080">
    <property type="entry name" value="CBS DOMAIN-CONTAINING PROTEIN CBSX3, MITOCHONDRIAL"/>
    <property type="match status" value="1"/>
</dbReference>
<keyword evidence="5" id="KW-1185">Reference proteome</keyword>
<dbReference type="EMBL" id="JACJII010000001">
    <property type="protein sequence ID" value="MBA9006362.1"/>
    <property type="molecule type" value="Genomic_DNA"/>
</dbReference>
<feature type="domain" description="CBS" evidence="3">
    <location>
        <begin position="9"/>
        <end position="66"/>
    </location>
</feature>
<feature type="domain" description="CBS" evidence="3">
    <location>
        <begin position="74"/>
        <end position="129"/>
    </location>
</feature>
<protein>
    <submittedName>
        <fullName evidence="4">CBS domain-containing protein</fullName>
    </submittedName>
</protein>
<gene>
    <name evidence="4" type="ORF">HNR21_005244</name>
</gene>
<dbReference type="Proteomes" id="UP000539313">
    <property type="component" value="Unassembled WGS sequence"/>
</dbReference>
<accession>A0A7W3RAX4</accession>
<evidence type="ECO:0000256" key="1">
    <source>
        <dbReference type="ARBA" id="ARBA00023122"/>
    </source>
</evidence>
<dbReference type="Gene3D" id="3.10.580.10">
    <property type="entry name" value="CBS-domain"/>
    <property type="match status" value="1"/>
</dbReference>
<dbReference type="RefSeq" id="WP_182707304.1">
    <property type="nucleotide sequence ID" value="NZ_JACJII010000001.1"/>
</dbReference>
<dbReference type="InterPro" id="IPR000644">
    <property type="entry name" value="CBS_dom"/>
</dbReference>
<dbReference type="PROSITE" id="PS51371">
    <property type="entry name" value="CBS"/>
    <property type="match status" value="2"/>
</dbReference>
<dbReference type="InterPro" id="IPR046342">
    <property type="entry name" value="CBS_dom_sf"/>
</dbReference>
<comment type="caution">
    <text evidence="4">The sequence shown here is derived from an EMBL/GenBank/DDBJ whole genome shotgun (WGS) entry which is preliminary data.</text>
</comment>
<evidence type="ECO:0000259" key="3">
    <source>
        <dbReference type="PROSITE" id="PS51371"/>
    </source>
</evidence>
<dbReference type="InterPro" id="IPR051257">
    <property type="entry name" value="Diverse_CBS-Domain"/>
</dbReference>
<evidence type="ECO:0000313" key="4">
    <source>
        <dbReference type="EMBL" id="MBA9006362.1"/>
    </source>
</evidence>
<name>A0A7W3RAX4_9ACTN</name>
<dbReference type="SMART" id="SM00116">
    <property type="entry name" value="CBS"/>
    <property type="match status" value="2"/>
</dbReference>
<dbReference type="AlphaFoldDB" id="A0A7W3RAX4"/>
<keyword evidence="1 2" id="KW-0129">CBS domain</keyword>
<organism evidence="4 5">
    <name type="scientific">Thermomonospora cellulosilytica</name>
    <dbReference type="NCBI Taxonomy" id="1411118"/>
    <lineage>
        <taxon>Bacteria</taxon>
        <taxon>Bacillati</taxon>
        <taxon>Actinomycetota</taxon>
        <taxon>Actinomycetes</taxon>
        <taxon>Streptosporangiales</taxon>
        <taxon>Thermomonosporaceae</taxon>
        <taxon>Thermomonospora</taxon>
    </lineage>
</organism>
<proteinExistence type="predicted"/>
<sequence length="139" mass="14768">MARKIREIMTSSPVCVSPDVDLGQVARRMRDENIGDVLVTEGDTLRGVVTDRDLVVRCMAEGGDPSSTRVGDIASSADVTVGPDDDLGTAVHLMREKSVRRLPVVENGKPVGIVSIGDLAIERDEKSALADISAASPNR</sequence>
<evidence type="ECO:0000313" key="5">
    <source>
        <dbReference type="Proteomes" id="UP000539313"/>
    </source>
</evidence>